<keyword evidence="2" id="KW-0067">ATP-binding</keyword>
<keyword evidence="3" id="KW-1185">Reference proteome</keyword>
<dbReference type="EMBL" id="QYUJ01000010">
    <property type="protein sequence ID" value="RJF74544.1"/>
    <property type="molecule type" value="Genomic_DNA"/>
</dbReference>
<dbReference type="Proteomes" id="UP000286287">
    <property type="component" value="Unassembled WGS sequence"/>
</dbReference>
<keyword evidence="2" id="KW-0347">Helicase</keyword>
<proteinExistence type="predicted"/>
<gene>
    <name evidence="2" type="ORF">D3875_04505</name>
</gene>
<protein>
    <submittedName>
        <fullName evidence="2">Helicase</fullName>
    </submittedName>
</protein>
<evidence type="ECO:0000313" key="3">
    <source>
        <dbReference type="Proteomes" id="UP000286287"/>
    </source>
</evidence>
<dbReference type="RefSeq" id="WP_199698456.1">
    <property type="nucleotide sequence ID" value="NZ_QYUJ01000010.1"/>
</dbReference>
<comment type="caution">
    <text evidence="2">The sequence shown here is derived from an EMBL/GenBank/DDBJ whole genome shotgun (WGS) entry which is preliminary data.</text>
</comment>
<dbReference type="AlphaFoldDB" id="A0A418VEL0"/>
<feature type="coiled-coil region" evidence="1">
    <location>
        <begin position="330"/>
        <end position="370"/>
    </location>
</feature>
<keyword evidence="2" id="KW-0547">Nucleotide-binding</keyword>
<feature type="non-terminal residue" evidence="2">
    <location>
        <position position="1"/>
    </location>
</feature>
<reference evidence="2 3" key="1">
    <citation type="submission" date="2018-09" db="EMBL/GenBank/DDBJ databases">
        <authorList>
            <person name="Zhu H."/>
        </authorList>
    </citation>
    <scope>NUCLEOTIDE SEQUENCE [LARGE SCALE GENOMIC DNA]</scope>
    <source>
        <strain evidence="2 3">K2S05-167</strain>
    </source>
</reference>
<evidence type="ECO:0000313" key="2">
    <source>
        <dbReference type="EMBL" id="RJF74544.1"/>
    </source>
</evidence>
<sequence>SETVAIVNFITPGTVDGDIYERCLLRIGVFQQAIGGNEEILGEITRELHHIADSFKLSQEERERRLQQLADNSIRQIREQQELESKQAELFGINLPQQRFQEELHAARSWWVSPKALENAVTTYLKNRLELPSLPLIGDKALKSLRLSAEARTSLLGDFALLPRTNEPTARNWEKWLKGSTQSLPVTFEQEVAQAVPDVTHLSVTHPLVRQAAAFLEATQPWETSLTLPHQELPPGPHPFAVYLWKKHGVKPEDELVAVALDPAIEKALLDLLPQATDAAGQAPDQNDRNILDQRHHTLWLSAQAQHAEDNRQLVDYRIQSLTVSHQARVNAVKNQIDRATNDRIRLMKTSELTRANEDFNRRMQSLQRTAESGDIWATPILFGRLEITRQP</sequence>
<keyword evidence="1" id="KW-0175">Coiled coil</keyword>
<keyword evidence="2" id="KW-0378">Hydrolase</keyword>
<dbReference type="GO" id="GO:0004386">
    <property type="term" value="F:helicase activity"/>
    <property type="evidence" value="ECO:0007669"/>
    <property type="project" value="UniProtKB-KW"/>
</dbReference>
<organism evidence="2 3">
    <name type="scientific">Deinococcus cavernae</name>
    <dbReference type="NCBI Taxonomy" id="2320857"/>
    <lineage>
        <taxon>Bacteria</taxon>
        <taxon>Thermotogati</taxon>
        <taxon>Deinococcota</taxon>
        <taxon>Deinococci</taxon>
        <taxon>Deinococcales</taxon>
        <taxon>Deinococcaceae</taxon>
        <taxon>Deinococcus</taxon>
    </lineage>
</organism>
<name>A0A418VEL0_9DEIO</name>
<accession>A0A418VEL0</accession>
<evidence type="ECO:0000256" key="1">
    <source>
        <dbReference type="SAM" id="Coils"/>
    </source>
</evidence>